<evidence type="ECO:0000313" key="3">
    <source>
        <dbReference type="Proteomes" id="UP000023152"/>
    </source>
</evidence>
<name>X6P669_RETFI</name>
<feature type="non-terminal residue" evidence="2">
    <location>
        <position position="1"/>
    </location>
</feature>
<accession>X6P669</accession>
<reference evidence="2 3" key="1">
    <citation type="journal article" date="2013" name="Curr. Biol.">
        <title>The Genome of the Foraminiferan Reticulomyxa filosa.</title>
        <authorList>
            <person name="Glockner G."/>
            <person name="Hulsmann N."/>
            <person name="Schleicher M."/>
            <person name="Noegel A.A."/>
            <person name="Eichinger L."/>
            <person name="Gallinger C."/>
            <person name="Pawlowski J."/>
            <person name="Sierra R."/>
            <person name="Euteneuer U."/>
            <person name="Pillet L."/>
            <person name="Moustafa A."/>
            <person name="Platzer M."/>
            <person name="Groth M."/>
            <person name="Szafranski K."/>
            <person name="Schliwa M."/>
        </authorList>
    </citation>
    <scope>NUCLEOTIDE SEQUENCE [LARGE SCALE GENOMIC DNA]</scope>
</reference>
<evidence type="ECO:0000313" key="2">
    <source>
        <dbReference type="EMBL" id="ETO34015.1"/>
    </source>
</evidence>
<gene>
    <name evidence="2" type="ORF">RFI_03079</name>
</gene>
<dbReference type="Proteomes" id="UP000023152">
    <property type="component" value="Unassembled WGS sequence"/>
</dbReference>
<feature type="region of interest" description="Disordered" evidence="1">
    <location>
        <begin position="145"/>
        <end position="179"/>
    </location>
</feature>
<proteinExistence type="predicted"/>
<protein>
    <submittedName>
        <fullName evidence="2">Uncharacterized protein</fullName>
    </submittedName>
</protein>
<dbReference type="AlphaFoldDB" id="X6P669"/>
<evidence type="ECO:0000256" key="1">
    <source>
        <dbReference type="SAM" id="MobiDB-lite"/>
    </source>
</evidence>
<feature type="non-terminal residue" evidence="2">
    <location>
        <position position="179"/>
    </location>
</feature>
<keyword evidence="3" id="KW-1185">Reference proteome</keyword>
<feature type="compositionally biased region" description="Basic and acidic residues" evidence="1">
    <location>
        <begin position="12"/>
        <end position="22"/>
    </location>
</feature>
<dbReference type="EMBL" id="ASPP01002946">
    <property type="protein sequence ID" value="ETO34015.1"/>
    <property type="molecule type" value="Genomic_DNA"/>
</dbReference>
<comment type="caution">
    <text evidence="2">The sequence shown here is derived from an EMBL/GenBank/DDBJ whole genome shotgun (WGS) entry which is preliminary data.</text>
</comment>
<feature type="region of interest" description="Disordered" evidence="1">
    <location>
        <begin position="1"/>
        <end position="22"/>
    </location>
</feature>
<sequence>TKKKKKKKKKKEEKNEKEKMEGKTEIDIILYLASRTEKDCVTTDRSEVVAKELVRHCFYELHDKGTLKEMTLKEIINRSKKLYEEYGLGLCFLTFWEQVEVKVKRDVQMKWGVKPSYEWIDGRDEDSKMDFSSPPLKKFIKDMTEFHKKKPKKKKNWQQKQKEEEEESTGKANKKKPKK</sequence>
<organism evidence="2 3">
    <name type="scientific">Reticulomyxa filosa</name>
    <dbReference type="NCBI Taxonomy" id="46433"/>
    <lineage>
        <taxon>Eukaryota</taxon>
        <taxon>Sar</taxon>
        <taxon>Rhizaria</taxon>
        <taxon>Retaria</taxon>
        <taxon>Foraminifera</taxon>
        <taxon>Monothalamids</taxon>
        <taxon>Reticulomyxidae</taxon>
        <taxon>Reticulomyxa</taxon>
    </lineage>
</organism>
<feature type="compositionally biased region" description="Basic residues" evidence="1">
    <location>
        <begin position="1"/>
        <end position="11"/>
    </location>
</feature>
<feature type="compositionally biased region" description="Basic residues" evidence="1">
    <location>
        <begin position="147"/>
        <end position="157"/>
    </location>
</feature>